<dbReference type="InterPro" id="IPR013815">
    <property type="entry name" value="ATP_grasp_subdomain_1"/>
</dbReference>
<dbReference type="GO" id="GO:0006104">
    <property type="term" value="P:succinyl-CoA metabolic process"/>
    <property type="evidence" value="ECO:0007669"/>
    <property type="project" value="TreeGrafter"/>
</dbReference>
<dbReference type="GO" id="GO:0006099">
    <property type="term" value="P:tricarboxylic acid cycle"/>
    <property type="evidence" value="ECO:0007669"/>
    <property type="project" value="InterPro"/>
</dbReference>
<dbReference type="OrthoDB" id="9802602at2"/>
<keyword evidence="8" id="KW-1185">Reference proteome</keyword>
<dbReference type="Gene3D" id="3.30.470.20">
    <property type="entry name" value="ATP-grasp fold, B domain"/>
    <property type="match status" value="1"/>
</dbReference>
<organism evidence="7 8">
    <name type="scientific">Candidatus Saccharimonas aalborgensis</name>
    <dbReference type="NCBI Taxonomy" id="1332188"/>
    <lineage>
        <taxon>Bacteria</taxon>
        <taxon>Candidatus Saccharimonadota</taxon>
        <taxon>Candidatus Saccharimonadia</taxon>
        <taxon>Candidatus Saccharimonadales</taxon>
        <taxon>Candidatus Saccharimonadaceae</taxon>
        <taxon>Candidatus Saccharimonas</taxon>
    </lineage>
</organism>
<dbReference type="InterPro" id="IPR005809">
    <property type="entry name" value="Succ_CoA_ligase-like_bsu"/>
</dbReference>
<dbReference type="Gene3D" id="3.30.1490.20">
    <property type="entry name" value="ATP-grasp fold, A domain"/>
    <property type="match status" value="1"/>
</dbReference>
<keyword evidence="1 7" id="KW-0436">Ligase</keyword>
<evidence type="ECO:0000313" key="7">
    <source>
        <dbReference type="EMBL" id="AGL62216.1"/>
    </source>
</evidence>
<dbReference type="Gene3D" id="3.40.50.261">
    <property type="entry name" value="Succinyl-CoA synthetase domains"/>
    <property type="match status" value="1"/>
</dbReference>
<dbReference type="PROSITE" id="PS50975">
    <property type="entry name" value="ATP_GRASP"/>
    <property type="match status" value="1"/>
</dbReference>
<keyword evidence="3 5" id="KW-0547">Nucleotide-binding</keyword>
<dbReference type="InterPro" id="IPR013650">
    <property type="entry name" value="ATP-grasp_succ-CoA_synth-type"/>
</dbReference>
<dbReference type="HOGENOM" id="CLU_037430_4_0_0"/>
<dbReference type="GO" id="GO:0005524">
    <property type="term" value="F:ATP binding"/>
    <property type="evidence" value="ECO:0007669"/>
    <property type="project" value="UniProtKB-UniRule"/>
</dbReference>
<dbReference type="GO" id="GO:0042709">
    <property type="term" value="C:succinate-CoA ligase complex"/>
    <property type="evidence" value="ECO:0007669"/>
    <property type="project" value="TreeGrafter"/>
</dbReference>
<dbReference type="GO" id="GO:0046872">
    <property type="term" value="F:metal ion binding"/>
    <property type="evidence" value="ECO:0007669"/>
    <property type="project" value="UniProtKB-KW"/>
</dbReference>
<reference evidence="7 8" key="1">
    <citation type="journal article" date="2013" name="Nat. Biotechnol.">
        <title>Genome sequences of rare, uncultured bacteria obtained by differential coverage binning of multiple metagenomes.</title>
        <authorList>
            <person name="Albertsen M."/>
            <person name="Hugenholtz P."/>
            <person name="Skarshewski A."/>
            <person name="Nielsen K.L."/>
            <person name="Tyson G.W."/>
            <person name="Nielsen P.H."/>
        </authorList>
    </citation>
    <scope>NUCLEOTIDE SEQUENCE [LARGE SCALE GENOMIC DNA]</scope>
    <source>
        <strain evidence="7">TM71</strain>
    </source>
</reference>
<evidence type="ECO:0000256" key="5">
    <source>
        <dbReference type="PROSITE-ProRule" id="PRU00409"/>
    </source>
</evidence>
<dbReference type="PANTHER" id="PTHR11815:SF10">
    <property type="entry name" value="SUCCINATE--COA LIGASE [GDP-FORMING] SUBUNIT BETA, MITOCHONDRIAL"/>
    <property type="match status" value="1"/>
</dbReference>
<keyword evidence="4" id="KW-0460">Magnesium</keyword>
<proteinExistence type="predicted"/>
<dbReference type="RefSeq" id="WP_015641666.1">
    <property type="nucleotide sequence ID" value="NC_021219.1"/>
</dbReference>
<accession>R4PYC6</accession>
<dbReference type="STRING" id="1332188.L336_0512"/>
<dbReference type="SUPFAM" id="SSF56059">
    <property type="entry name" value="Glutathione synthetase ATP-binding domain-like"/>
    <property type="match status" value="1"/>
</dbReference>
<keyword evidence="2" id="KW-0479">Metal-binding</keyword>
<dbReference type="Pfam" id="PF08442">
    <property type="entry name" value="ATP-grasp_2"/>
    <property type="match status" value="1"/>
</dbReference>
<dbReference type="PATRIC" id="fig|1332188.3.peg.499"/>
<evidence type="ECO:0000256" key="4">
    <source>
        <dbReference type="ARBA" id="ARBA00022842"/>
    </source>
</evidence>
<evidence type="ECO:0000256" key="1">
    <source>
        <dbReference type="ARBA" id="ARBA00022598"/>
    </source>
</evidence>
<dbReference type="PANTHER" id="PTHR11815">
    <property type="entry name" value="SUCCINYL-COA SYNTHETASE BETA CHAIN"/>
    <property type="match status" value="1"/>
</dbReference>
<evidence type="ECO:0000256" key="3">
    <source>
        <dbReference type="ARBA" id="ARBA00022741"/>
    </source>
</evidence>
<gene>
    <name evidence="7" type="primary">sucC</name>
    <name evidence="7" type="ORF">L336_0512</name>
</gene>
<dbReference type="InterPro" id="IPR005811">
    <property type="entry name" value="SUCC_ACL_C"/>
</dbReference>
<dbReference type="AlphaFoldDB" id="R4PYC6"/>
<dbReference type="PIRSF" id="PIRSF001554">
    <property type="entry name" value="SucCS_beta"/>
    <property type="match status" value="1"/>
</dbReference>
<protein>
    <submittedName>
        <fullName evidence="7">Succinyl-CoA synthetase (Beta subunit)</fullName>
        <ecNumber evidence="7">6.2.1.5</ecNumber>
    </submittedName>
</protein>
<dbReference type="Pfam" id="PF00549">
    <property type="entry name" value="Ligase_CoA"/>
    <property type="match status" value="1"/>
</dbReference>
<sequence>MLLLEYEAKEIINREGVATPSSYRIFSHDTSPTTVSFPCVIKSQVPTGGRGEAGGIWVAESKKQLLGITQALFSLSIGGYTPSSLLIEEQLEIERELYLSLSLNRLTASIELVAHAHGGVEIESRDDFFTAQLDEREFSKVGESLAEIYSLENKAFLLSELVAILYQVFCKQDAILLEINPLVLTSSGDLVTADCKMIVDDDAAFRHPDWSFEEMSKPSNYVVLNEYGTVATMANGAGLAMATVDTVQASGLVPANFLDIGGAATIESIANCFEKIVELPKISAIVINIFGGIVRCDDVARAIIAARQQIPSLPKLYIRLAGTNANEAELILGESGITLYKTIEEAIKELSQNG</sequence>
<dbReference type="KEGG" id="saal:L336_0512"/>
<dbReference type="EMBL" id="CP005957">
    <property type="protein sequence ID" value="AGL62216.1"/>
    <property type="molecule type" value="Genomic_DNA"/>
</dbReference>
<evidence type="ECO:0000256" key="2">
    <source>
        <dbReference type="ARBA" id="ARBA00022723"/>
    </source>
</evidence>
<keyword evidence="5" id="KW-0067">ATP-binding</keyword>
<dbReference type="EC" id="6.2.1.5" evidence="7"/>
<feature type="domain" description="ATP-grasp" evidence="6">
    <location>
        <begin position="9"/>
        <end position="209"/>
    </location>
</feature>
<dbReference type="InterPro" id="IPR011761">
    <property type="entry name" value="ATP-grasp"/>
</dbReference>
<dbReference type="InterPro" id="IPR016102">
    <property type="entry name" value="Succinyl-CoA_synth-like"/>
</dbReference>
<dbReference type="GO" id="GO:0004775">
    <property type="term" value="F:succinate-CoA ligase (ADP-forming) activity"/>
    <property type="evidence" value="ECO:0007669"/>
    <property type="project" value="UniProtKB-EC"/>
</dbReference>
<dbReference type="Proteomes" id="UP000013893">
    <property type="component" value="Chromosome"/>
</dbReference>
<evidence type="ECO:0000313" key="8">
    <source>
        <dbReference type="Proteomes" id="UP000013893"/>
    </source>
</evidence>
<name>R4PYC6_9BACT</name>
<dbReference type="SUPFAM" id="SSF52210">
    <property type="entry name" value="Succinyl-CoA synthetase domains"/>
    <property type="match status" value="1"/>
</dbReference>
<evidence type="ECO:0000259" key="6">
    <source>
        <dbReference type="PROSITE" id="PS50975"/>
    </source>
</evidence>